<dbReference type="Proteomes" id="UP000019091">
    <property type="component" value="Chromosome"/>
</dbReference>
<dbReference type="EMBL" id="CP006954">
    <property type="protein sequence ID" value="AHG82713.1"/>
    <property type="molecule type" value="Genomic_DNA"/>
</dbReference>
<gene>
    <name evidence="1" type="ORF">F542_20050</name>
</gene>
<protein>
    <submittedName>
        <fullName evidence="1">Uncharacterized protein</fullName>
    </submittedName>
</protein>
<proteinExistence type="predicted"/>
<evidence type="ECO:0000313" key="2">
    <source>
        <dbReference type="Proteomes" id="UP000019091"/>
    </source>
</evidence>
<evidence type="ECO:0000313" key="1">
    <source>
        <dbReference type="EMBL" id="AHG82713.1"/>
    </source>
</evidence>
<reference evidence="1 2" key="1">
    <citation type="journal article" date="2014" name="Genome Announc.">
        <title>Complete Closed Genome Sequences of Three Bibersteinia trehalosi Nasopharyngeal Isolates from Cattle with Shipping Fever.</title>
        <authorList>
            <person name="Harhay G.P."/>
            <person name="McVey D.S."/>
            <person name="Koren S."/>
            <person name="Phillippy A.M."/>
            <person name="Bono J."/>
            <person name="Harhay D.M."/>
            <person name="Clawson M.L."/>
            <person name="Heaton M.P."/>
            <person name="Chitko-McKown C.G."/>
            <person name="Korlach J."/>
            <person name="Smith T.P."/>
        </authorList>
    </citation>
    <scope>NUCLEOTIDE SEQUENCE [LARGE SCALE GENOMIC DNA]</scope>
    <source>
        <strain evidence="1 2">USDA-ARS-USMARC-188</strain>
    </source>
</reference>
<sequence>MYLLNKSVTSTAKLSHKNLSPVFGFIGLPMLEHIVQIKITISVCNTPSQAVEFTENSAN</sequence>
<name>A0A4V7ICE1_BIBTR</name>
<organism evidence="1 2">
    <name type="scientific">Bibersteinia trehalosi USDA-ARS-USMARC-188</name>
    <dbReference type="NCBI Taxonomy" id="1263829"/>
    <lineage>
        <taxon>Bacteria</taxon>
        <taxon>Pseudomonadati</taxon>
        <taxon>Pseudomonadota</taxon>
        <taxon>Gammaproteobacteria</taxon>
        <taxon>Pasteurellales</taxon>
        <taxon>Pasteurellaceae</taxon>
        <taxon>Bibersteinia</taxon>
    </lineage>
</organism>
<dbReference type="AlphaFoldDB" id="A0A4V7ICE1"/>
<dbReference type="KEGG" id="btre:F542_20050"/>
<accession>A0A4V7ICE1</accession>